<feature type="domain" description="SGNH hydrolase-type esterase" evidence="2">
    <location>
        <begin position="7"/>
        <end position="195"/>
    </location>
</feature>
<dbReference type="SUPFAM" id="SSF52266">
    <property type="entry name" value="SGNH hydrolase"/>
    <property type="match status" value="1"/>
</dbReference>
<keyword evidence="1" id="KW-0812">Transmembrane</keyword>
<dbReference type="InterPro" id="IPR036514">
    <property type="entry name" value="SGNH_hydro_sf"/>
</dbReference>
<evidence type="ECO:0000313" key="4">
    <source>
        <dbReference type="Proteomes" id="UP000608071"/>
    </source>
</evidence>
<accession>A0ABR8SUG1</accession>
<gene>
    <name evidence="3" type="ORF">H9647_03615</name>
</gene>
<dbReference type="EMBL" id="JACSQL010000001">
    <property type="protein sequence ID" value="MBD7967141.1"/>
    <property type="molecule type" value="Genomic_DNA"/>
</dbReference>
<feature type="transmembrane region" description="Helical" evidence="1">
    <location>
        <begin position="6"/>
        <end position="28"/>
    </location>
</feature>
<keyword evidence="4" id="KW-1185">Reference proteome</keyword>
<proteinExistence type="predicted"/>
<dbReference type="Proteomes" id="UP000608071">
    <property type="component" value="Unassembled WGS sequence"/>
</dbReference>
<comment type="caution">
    <text evidence="3">The sequence shown here is derived from an EMBL/GenBank/DDBJ whole genome shotgun (WGS) entry which is preliminary data.</text>
</comment>
<sequence length="222" mass="25488">MVYRYLALGDSLTVGIGALFGSGFVPLYQKRLEYHLHSAVLVSNQGINGLTSQRLLSMVKYNQYLRNLIVHADIITISIGGNDLIQAARSTRWNLSSPLFIQTLDVCEHNMKEMLSQIHSLKKESENYFIRLVGLYNPLPKNEAAYHWVKQYNDFLTSLDSNKIATAQLLYAFQGRERELLFFDKVHPSSKGYRVIESQLDRIGYAPLLQLEKPHTLRKKKK</sequence>
<reference evidence="3 4" key="1">
    <citation type="submission" date="2020-08" db="EMBL/GenBank/DDBJ databases">
        <title>A Genomic Blueprint of the Chicken Gut Microbiome.</title>
        <authorList>
            <person name="Gilroy R."/>
            <person name="Ravi A."/>
            <person name="Getino M."/>
            <person name="Pursley I."/>
            <person name="Horton D.L."/>
            <person name="Alikhan N.-F."/>
            <person name="Baker D."/>
            <person name="Gharbi K."/>
            <person name="Hall N."/>
            <person name="Watson M."/>
            <person name="Adriaenssens E.M."/>
            <person name="Foster-Nyarko E."/>
            <person name="Jarju S."/>
            <person name="Secka A."/>
            <person name="Antonio M."/>
            <person name="Oren A."/>
            <person name="Chaudhuri R."/>
            <person name="La Ragione R.M."/>
            <person name="Hildebrand F."/>
            <person name="Pallen M.J."/>
        </authorList>
    </citation>
    <scope>NUCLEOTIDE SEQUENCE [LARGE SCALE GENOMIC DNA]</scope>
    <source>
        <strain evidence="3 4">Sa2BVA9</strain>
    </source>
</reference>
<dbReference type="PANTHER" id="PTHR30383:SF27">
    <property type="entry name" value="SPORE GERMINATION LIPASE LIPC"/>
    <property type="match status" value="1"/>
</dbReference>
<dbReference type="PANTHER" id="PTHR30383">
    <property type="entry name" value="THIOESTERASE 1/PROTEASE 1/LYSOPHOSPHOLIPASE L1"/>
    <property type="match status" value="1"/>
</dbReference>
<dbReference type="InterPro" id="IPR013830">
    <property type="entry name" value="SGNH_hydro"/>
</dbReference>
<evidence type="ECO:0000259" key="2">
    <source>
        <dbReference type="Pfam" id="PF13472"/>
    </source>
</evidence>
<dbReference type="Gene3D" id="3.40.50.1110">
    <property type="entry name" value="SGNH hydrolase"/>
    <property type="match status" value="1"/>
</dbReference>
<keyword evidence="1" id="KW-1133">Transmembrane helix</keyword>
<organism evidence="3 4">
    <name type="scientific">Paenibacillus gallinarum</name>
    <dbReference type="NCBI Taxonomy" id="2762232"/>
    <lineage>
        <taxon>Bacteria</taxon>
        <taxon>Bacillati</taxon>
        <taxon>Bacillota</taxon>
        <taxon>Bacilli</taxon>
        <taxon>Bacillales</taxon>
        <taxon>Paenibacillaceae</taxon>
        <taxon>Paenibacillus</taxon>
    </lineage>
</organism>
<dbReference type="RefSeq" id="WP_191798243.1">
    <property type="nucleotide sequence ID" value="NZ_JACSQL010000001.1"/>
</dbReference>
<keyword evidence="1" id="KW-0472">Membrane</keyword>
<name>A0ABR8SUG1_9BACL</name>
<dbReference type="InterPro" id="IPR051532">
    <property type="entry name" value="Ester_Hydrolysis_Enzymes"/>
</dbReference>
<dbReference type="Pfam" id="PF13472">
    <property type="entry name" value="Lipase_GDSL_2"/>
    <property type="match status" value="1"/>
</dbReference>
<evidence type="ECO:0000256" key="1">
    <source>
        <dbReference type="SAM" id="Phobius"/>
    </source>
</evidence>
<evidence type="ECO:0000313" key="3">
    <source>
        <dbReference type="EMBL" id="MBD7967141.1"/>
    </source>
</evidence>
<protein>
    <submittedName>
        <fullName evidence="3">Lysophospholipase</fullName>
    </submittedName>
</protein>